<reference evidence="2" key="1">
    <citation type="submission" date="2023-01" db="EMBL/GenBank/DDBJ databases">
        <title>Genome assembly of the deep-sea coral Lophelia pertusa.</title>
        <authorList>
            <person name="Herrera S."/>
            <person name="Cordes E."/>
        </authorList>
    </citation>
    <scope>NUCLEOTIDE SEQUENCE</scope>
    <source>
        <strain evidence="2">USNM1676648</strain>
        <tissue evidence="2">Polyp</tissue>
    </source>
</reference>
<evidence type="ECO:0000313" key="2">
    <source>
        <dbReference type="EMBL" id="KAJ7360229.1"/>
    </source>
</evidence>
<name>A0A9W9YRJ5_9CNID</name>
<evidence type="ECO:0000313" key="3">
    <source>
        <dbReference type="Proteomes" id="UP001163046"/>
    </source>
</evidence>
<sequence>MHGKSFTELVGLHELFPNTPVMAFTATLPAEQSEELTHYLKNPVVIKSTVNRPNIKLCVGEYDFKTEKKLPCSNKKKLAATASEDISTNEDECDEEGQEVNGTSKTLEADKPADKKGNTTW</sequence>
<gene>
    <name evidence="2" type="ORF">OS493_016857</name>
</gene>
<dbReference type="AlphaFoldDB" id="A0A9W9YRJ5"/>
<feature type="compositionally biased region" description="Basic and acidic residues" evidence="1">
    <location>
        <begin position="107"/>
        <end position="121"/>
    </location>
</feature>
<feature type="compositionally biased region" description="Acidic residues" evidence="1">
    <location>
        <begin position="87"/>
        <end position="98"/>
    </location>
</feature>
<keyword evidence="3" id="KW-1185">Reference proteome</keyword>
<evidence type="ECO:0000256" key="1">
    <source>
        <dbReference type="SAM" id="MobiDB-lite"/>
    </source>
</evidence>
<dbReference type="OrthoDB" id="10523101at2759"/>
<protein>
    <submittedName>
        <fullName evidence="2">Uncharacterized protein</fullName>
    </submittedName>
</protein>
<accession>A0A9W9YRJ5</accession>
<dbReference type="Proteomes" id="UP001163046">
    <property type="component" value="Unassembled WGS sequence"/>
</dbReference>
<dbReference type="EMBL" id="MU827310">
    <property type="protein sequence ID" value="KAJ7360229.1"/>
    <property type="molecule type" value="Genomic_DNA"/>
</dbReference>
<proteinExistence type="predicted"/>
<feature type="region of interest" description="Disordered" evidence="1">
    <location>
        <begin position="80"/>
        <end position="121"/>
    </location>
</feature>
<organism evidence="2 3">
    <name type="scientific">Desmophyllum pertusum</name>
    <dbReference type="NCBI Taxonomy" id="174260"/>
    <lineage>
        <taxon>Eukaryota</taxon>
        <taxon>Metazoa</taxon>
        <taxon>Cnidaria</taxon>
        <taxon>Anthozoa</taxon>
        <taxon>Hexacorallia</taxon>
        <taxon>Scleractinia</taxon>
        <taxon>Caryophylliina</taxon>
        <taxon>Caryophylliidae</taxon>
        <taxon>Desmophyllum</taxon>
    </lineage>
</organism>
<comment type="caution">
    <text evidence="2">The sequence shown here is derived from an EMBL/GenBank/DDBJ whole genome shotgun (WGS) entry which is preliminary data.</text>
</comment>